<feature type="transmembrane region" description="Helical" evidence="7">
    <location>
        <begin position="151"/>
        <end position="170"/>
    </location>
</feature>
<feature type="transmembrane region" description="Helical" evidence="7">
    <location>
        <begin position="177"/>
        <end position="202"/>
    </location>
</feature>
<dbReference type="AlphaFoldDB" id="A7HQJ6"/>
<dbReference type="InterPro" id="IPR037272">
    <property type="entry name" value="SNS_sf"/>
</dbReference>
<name>A7HQJ6_PARL1</name>
<feature type="transmembrane region" description="Helical" evidence="7">
    <location>
        <begin position="222"/>
        <end position="246"/>
    </location>
</feature>
<evidence type="ECO:0000256" key="2">
    <source>
        <dbReference type="ARBA" id="ARBA00022448"/>
    </source>
</evidence>
<dbReference type="PANTHER" id="PTHR42948">
    <property type="entry name" value="TRANSPORTER"/>
    <property type="match status" value="1"/>
</dbReference>
<feature type="transmembrane region" description="Helical" evidence="7">
    <location>
        <begin position="299"/>
        <end position="327"/>
    </location>
</feature>
<dbReference type="SUPFAM" id="SSF161070">
    <property type="entry name" value="SNF-like"/>
    <property type="match status" value="1"/>
</dbReference>
<dbReference type="Pfam" id="PF00209">
    <property type="entry name" value="SNF"/>
    <property type="match status" value="2"/>
</dbReference>
<sequence>MTTPFAPRQWSSRFAFLMAAIGSAVGLGNIWRFPYLAGENGGGAFIVIYAITTMGIALPILVSEIMLGRMGRQSPINTMRKLIAENRAARFWTLIGWGGTVGAFIVLSYYSVIGGWALKYVELALTGAFAGETNAAAAEQFSAFVTDPYSVALWQTLFLAATIFIVAAGVTSGIERAVVLLMPLLFFLLVGMAIYATTTPGFGEAMIFMFAFEFHEVTPDTILAAIGQGFFSVSVALGAMMTYGAYLDKDVSIGRSAIVIAVADTLVALLAGIAIFPLVFSYGLEPSSGPGLTFITLPIAFGTIGGGVLIGAAFFLLLSVAAITSAISLLEPVVAWVEEGIHIPRKWLALIVGGAAWVAGIGTVLSFNLWADFHPLAGLGLMADKTVFDVLDFTTSNIVMPTVGLLMSLFAGWVLSSSAAEEALGARGKLWFRLWRFALRYVAPLGVMSIFVANVLM</sequence>
<keyword evidence="3 6" id="KW-0812">Transmembrane</keyword>
<dbReference type="OrthoDB" id="9762833at2"/>
<reference evidence="8 9" key="1">
    <citation type="journal article" date="2011" name="Stand. Genomic Sci.">
        <title>Complete genome sequence of Parvibaculum lavamentivorans type strain (DS-1(T)).</title>
        <authorList>
            <person name="Schleheck D."/>
            <person name="Weiss M."/>
            <person name="Pitluck S."/>
            <person name="Bruce D."/>
            <person name="Land M.L."/>
            <person name="Han S."/>
            <person name="Saunders E."/>
            <person name="Tapia R."/>
            <person name="Detter C."/>
            <person name="Brettin T."/>
            <person name="Han J."/>
            <person name="Woyke T."/>
            <person name="Goodwin L."/>
            <person name="Pennacchio L."/>
            <person name="Nolan M."/>
            <person name="Cook A.M."/>
            <person name="Kjelleberg S."/>
            <person name="Thomas T."/>
        </authorList>
    </citation>
    <scope>NUCLEOTIDE SEQUENCE [LARGE SCALE GENOMIC DNA]</scope>
    <source>
        <strain evidence="9">DS-1 / DSM 13023 / NCIMB 13966</strain>
    </source>
</reference>
<feature type="transmembrane region" description="Helical" evidence="7">
    <location>
        <begin position="347"/>
        <end position="371"/>
    </location>
</feature>
<evidence type="ECO:0000256" key="7">
    <source>
        <dbReference type="SAM" id="Phobius"/>
    </source>
</evidence>
<dbReference type="GO" id="GO:0015293">
    <property type="term" value="F:symporter activity"/>
    <property type="evidence" value="ECO:0007669"/>
    <property type="project" value="UniProtKB-KW"/>
</dbReference>
<keyword evidence="9" id="KW-1185">Reference proteome</keyword>
<evidence type="ECO:0000313" key="8">
    <source>
        <dbReference type="EMBL" id="ABS62179.1"/>
    </source>
</evidence>
<comment type="similarity">
    <text evidence="6">Belongs to the sodium:neurotransmitter symporter (SNF) (TC 2.A.22) family.</text>
</comment>
<dbReference type="PROSITE" id="PS00610">
    <property type="entry name" value="NA_NEUROTRAN_SYMP_1"/>
    <property type="match status" value="1"/>
</dbReference>
<evidence type="ECO:0000256" key="3">
    <source>
        <dbReference type="ARBA" id="ARBA00022692"/>
    </source>
</evidence>
<comment type="subcellular location">
    <subcellularLocation>
        <location evidence="1">Membrane</location>
        <topology evidence="1">Multi-pass membrane protein</topology>
    </subcellularLocation>
</comment>
<evidence type="ECO:0000256" key="5">
    <source>
        <dbReference type="ARBA" id="ARBA00023136"/>
    </source>
</evidence>
<gene>
    <name evidence="8" type="ordered locus">Plav_0556</name>
</gene>
<dbReference type="NCBIfam" id="NF037979">
    <property type="entry name" value="Na_transp"/>
    <property type="match status" value="1"/>
</dbReference>
<keyword evidence="2 6" id="KW-0813">Transport</keyword>
<dbReference type="InterPro" id="IPR000175">
    <property type="entry name" value="Na/ntran_symport"/>
</dbReference>
<dbReference type="RefSeq" id="WP_011995470.1">
    <property type="nucleotide sequence ID" value="NC_009719.1"/>
</dbReference>
<dbReference type="KEGG" id="pla:Plav_0556"/>
<dbReference type="HOGENOM" id="CLU_006855_3_4_5"/>
<feature type="transmembrane region" description="Helical" evidence="7">
    <location>
        <begin position="437"/>
        <end position="456"/>
    </location>
</feature>
<dbReference type="eggNOG" id="COG0733">
    <property type="taxonomic scope" value="Bacteria"/>
</dbReference>
<dbReference type="STRING" id="402881.Plav_0556"/>
<dbReference type="PRINTS" id="PR00176">
    <property type="entry name" value="NANEUSMPORT"/>
</dbReference>
<protein>
    <recommendedName>
        <fullName evidence="6">Transporter</fullName>
    </recommendedName>
</protein>
<feature type="transmembrane region" description="Helical" evidence="7">
    <location>
        <begin position="398"/>
        <end position="416"/>
    </location>
</feature>
<dbReference type="PANTHER" id="PTHR42948:SF1">
    <property type="entry name" value="TRANSPORTER"/>
    <property type="match status" value="1"/>
</dbReference>
<dbReference type="PROSITE" id="PS50267">
    <property type="entry name" value="NA_NEUROTRAN_SYMP_3"/>
    <property type="match status" value="1"/>
</dbReference>
<feature type="transmembrane region" description="Helical" evidence="7">
    <location>
        <begin position="258"/>
        <end position="279"/>
    </location>
</feature>
<dbReference type="EMBL" id="CP000774">
    <property type="protein sequence ID" value="ABS62179.1"/>
    <property type="molecule type" value="Genomic_DNA"/>
</dbReference>
<accession>A7HQJ6</accession>
<keyword evidence="6" id="KW-0769">Symport</keyword>
<evidence type="ECO:0000256" key="1">
    <source>
        <dbReference type="ARBA" id="ARBA00004141"/>
    </source>
</evidence>
<feature type="transmembrane region" description="Helical" evidence="7">
    <location>
        <begin position="43"/>
        <end position="67"/>
    </location>
</feature>
<dbReference type="Proteomes" id="UP000006377">
    <property type="component" value="Chromosome"/>
</dbReference>
<dbReference type="InterPro" id="IPR047218">
    <property type="entry name" value="YocR/YhdH-like"/>
</dbReference>
<feature type="transmembrane region" description="Helical" evidence="7">
    <location>
        <begin position="12"/>
        <end position="31"/>
    </location>
</feature>
<proteinExistence type="inferred from homology"/>
<dbReference type="CDD" id="cd10336">
    <property type="entry name" value="SLC6sbd_Tyt1-Like"/>
    <property type="match status" value="1"/>
</dbReference>
<feature type="transmembrane region" description="Helical" evidence="7">
    <location>
        <begin position="88"/>
        <end position="110"/>
    </location>
</feature>
<evidence type="ECO:0000313" key="9">
    <source>
        <dbReference type="Proteomes" id="UP000006377"/>
    </source>
</evidence>
<organism evidence="8 9">
    <name type="scientific">Parvibaculum lavamentivorans (strain DS-1 / DSM 13023 / NCIMB 13966)</name>
    <dbReference type="NCBI Taxonomy" id="402881"/>
    <lineage>
        <taxon>Bacteria</taxon>
        <taxon>Pseudomonadati</taxon>
        <taxon>Pseudomonadota</taxon>
        <taxon>Alphaproteobacteria</taxon>
        <taxon>Hyphomicrobiales</taxon>
        <taxon>Parvibaculaceae</taxon>
        <taxon>Parvibaculum</taxon>
    </lineage>
</organism>
<evidence type="ECO:0000256" key="6">
    <source>
        <dbReference type="RuleBase" id="RU003732"/>
    </source>
</evidence>
<keyword evidence="4 7" id="KW-1133">Transmembrane helix</keyword>
<dbReference type="GO" id="GO:0016020">
    <property type="term" value="C:membrane"/>
    <property type="evidence" value="ECO:0007669"/>
    <property type="project" value="UniProtKB-SubCell"/>
</dbReference>
<evidence type="ECO:0000256" key="4">
    <source>
        <dbReference type="ARBA" id="ARBA00022989"/>
    </source>
</evidence>
<keyword evidence="5 7" id="KW-0472">Membrane</keyword>